<dbReference type="SUPFAM" id="SSF47576">
    <property type="entry name" value="Calponin-homology domain, CH-domain"/>
    <property type="match status" value="1"/>
</dbReference>
<dbReference type="Gene3D" id="1.10.418.10">
    <property type="entry name" value="Calponin-like domain"/>
    <property type="match status" value="1"/>
</dbReference>
<dbReference type="GO" id="GO:0007015">
    <property type="term" value="P:actin filament organization"/>
    <property type="evidence" value="ECO:0007669"/>
    <property type="project" value="TreeGrafter"/>
</dbReference>
<keyword evidence="2" id="KW-1185">Reference proteome</keyword>
<dbReference type="InterPro" id="IPR050606">
    <property type="entry name" value="Calponin-like"/>
</dbReference>
<dbReference type="InterPro" id="IPR003096">
    <property type="entry name" value="SM22_calponin"/>
</dbReference>
<evidence type="ECO:0000259" key="1">
    <source>
        <dbReference type="PROSITE" id="PS50021"/>
    </source>
</evidence>
<feature type="domain" description="Calponin-homology (CH)" evidence="1">
    <location>
        <begin position="172"/>
        <end position="280"/>
    </location>
</feature>
<protein>
    <submittedName>
        <fullName evidence="3">Calponin-homology (CH) domain-containing protein</fullName>
    </submittedName>
</protein>
<dbReference type="WBParaSite" id="L893_g11313.t1">
    <property type="protein sequence ID" value="L893_g11313.t1"/>
    <property type="gene ID" value="L893_g11313"/>
</dbReference>
<dbReference type="AlphaFoldDB" id="A0A1I7XZW4"/>
<dbReference type="SMART" id="SM00033">
    <property type="entry name" value="CH"/>
    <property type="match status" value="1"/>
</dbReference>
<name>A0A1I7XZW4_9BILA</name>
<evidence type="ECO:0000313" key="2">
    <source>
        <dbReference type="Proteomes" id="UP000095287"/>
    </source>
</evidence>
<reference evidence="3" key="1">
    <citation type="submission" date="2016-11" db="UniProtKB">
        <authorList>
            <consortium name="WormBaseParasite"/>
        </authorList>
    </citation>
    <scope>IDENTIFICATION</scope>
</reference>
<dbReference type="Proteomes" id="UP000095287">
    <property type="component" value="Unplaced"/>
</dbReference>
<dbReference type="Pfam" id="PF00307">
    <property type="entry name" value="CH"/>
    <property type="match status" value="1"/>
</dbReference>
<accession>A0A1I7XZW4</accession>
<proteinExistence type="predicted"/>
<dbReference type="GO" id="GO:0015629">
    <property type="term" value="C:actin cytoskeleton"/>
    <property type="evidence" value="ECO:0007669"/>
    <property type="project" value="TreeGrafter"/>
</dbReference>
<organism evidence="2 3">
    <name type="scientific">Steinernema glaseri</name>
    <dbReference type="NCBI Taxonomy" id="37863"/>
    <lineage>
        <taxon>Eukaryota</taxon>
        <taxon>Metazoa</taxon>
        <taxon>Ecdysozoa</taxon>
        <taxon>Nematoda</taxon>
        <taxon>Chromadorea</taxon>
        <taxon>Rhabditida</taxon>
        <taxon>Tylenchina</taxon>
        <taxon>Panagrolaimomorpha</taxon>
        <taxon>Strongyloidoidea</taxon>
        <taxon>Steinernematidae</taxon>
        <taxon>Steinernema</taxon>
    </lineage>
</organism>
<dbReference type="PANTHER" id="PTHR47385">
    <property type="entry name" value="CALPONIN"/>
    <property type="match status" value="1"/>
</dbReference>
<evidence type="ECO:0000313" key="3">
    <source>
        <dbReference type="WBParaSite" id="L893_g11313.t1"/>
    </source>
</evidence>
<dbReference type="InterPro" id="IPR001715">
    <property type="entry name" value="CH_dom"/>
</dbReference>
<dbReference type="GO" id="GO:0051015">
    <property type="term" value="F:actin filament binding"/>
    <property type="evidence" value="ECO:0007669"/>
    <property type="project" value="TreeGrafter"/>
</dbReference>
<sequence>MEMIMKSRYQQSYIKWIHCQKTLPRTHCLSGQEASMSCAPLLARFFLDTLAEAINSKLVVQFMASFMSLDVSIVETFDPQQPRLFVFGDGSVAGRTVCSRQEAERLTALRSASIAHRLSYHSGTTMAAGWHKFTGKSQYPALSKNADNSQFCYGVKTNRTFRLGWIQGKRDLEMEKAVITWIEDVTREFAPADDEVGDWLQSGILICRVLEAVAPGLLVRKINTKKSQFSATENINNFLESAMRAPLALRPEDLFELSDLLEQRDLGRVMCTLNTIRLRESEGHKLFLAEVNLFLQAFTRESLSRSLVPVETQSLTGPCCSTPCSDD</sequence>
<dbReference type="InterPro" id="IPR036872">
    <property type="entry name" value="CH_dom_sf"/>
</dbReference>
<dbReference type="PROSITE" id="PS50021">
    <property type="entry name" value="CH"/>
    <property type="match status" value="1"/>
</dbReference>
<dbReference type="PANTHER" id="PTHR47385:SF14">
    <property type="entry name" value="TRANSGELIN"/>
    <property type="match status" value="1"/>
</dbReference>
<dbReference type="PRINTS" id="PR00888">
    <property type="entry name" value="SM22CALPONIN"/>
</dbReference>